<proteinExistence type="predicted"/>
<dbReference type="PROSITE" id="PS50850">
    <property type="entry name" value="MFS"/>
    <property type="match status" value="1"/>
</dbReference>
<name>A0ABQ3SP46_9ACTN</name>
<organism evidence="10 11">
    <name type="scientific">Streptomyces nojiriensis</name>
    <dbReference type="NCBI Taxonomy" id="66374"/>
    <lineage>
        <taxon>Bacteria</taxon>
        <taxon>Bacillati</taxon>
        <taxon>Actinomycetota</taxon>
        <taxon>Actinomycetes</taxon>
        <taxon>Kitasatosporales</taxon>
        <taxon>Streptomycetaceae</taxon>
        <taxon>Streptomyces</taxon>
    </lineage>
</organism>
<evidence type="ECO:0000256" key="1">
    <source>
        <dbReference type="ARBA" id="ARBA00004651"/>
    </source>
</evidence>
<evidence type="ECO:0000256" key="8">
    <source>
        <dbReference type="SAM" id="Phobius"/>
    </source>
</evidence>
<evidence type="ECO:0000313" key="10">
    <source>
        <dbReference type="EMBL" id="GHI69906.1"/>
    </source>
</evidence>
<dbReference type="CDD" id="cd17321">
    <property type="entry name" value="MFS_MMR_MDR_like"/>
    <property type="match status" value="1"/>
</dbReference>
<feature type="transmembrane region" description="Helical" evidence="8">
    <location>
        <begin position="477"/>
        <end position="496"/>
    </location>
</feature>
<dbReference type="PANTHER" id="PTHR42718:SF9">
    <property type="entry name" value="MAJOR FACILITATOR SUPERFAMILY MULTIDRUG TRANSPORTER MFSC"/>
    <property type="match status" value="1"/>
</dbReference>
<keyword evidence="3 8" id="KW-0812">Transmembrane</keyword>
<evidence type="ECO:0000313" key="11">
    <source>
        <dbReference type="Proteomes" id="UP000613974"/>
    </source>
</evidence>
<evidence type="ECO:0000256" key="4">
    <source>
        <dbReference type="ARBA" id="ARBA00022989"/>
    </source>
</evidence>
<gene>
    <name evidence="10" type="ORF">Snoj_38240</name>
</gene>
<evidence type="ECO:0000256" key="3">
    <source>
        <dbReference type="ARBA" id="ARBA00022692"/>
    </source>
</evidence>
<keyword evidence="5 8" id="KW-0472">Membrane</keyword>
<feature type="region of interest" description="Disordered" evidence="7">
    <location>
        <begin position="499"/>
        <end position="523"/>
    </location>
</feature>
<feature type="region of interest" description="Disordered" evidence="7">
    <location>
        <begin position="1"/>
        <end position="42"/>
    </location>
</feature>
<evidence type="ECO:0000256" key="5">
    <source>
        <dbReference type="ARBA" id="ARBA00023136"/>
    </source>
</evidence>
<feature type="transmembrane region" description="Helical" evidence="8">
    <location>
        <begin position="174"/>
        <end position="196"/>
    </location>
</feature>
<feature type="transmembrane region" description="Helical" evidence="8">
    <location>
        <begin position="49"/>
        <end position="71"/>
    </location>
</feature>
<accession>A0ABQ3SP46</accession>
<dbReference type="Gene3D" id="1.20.1250.20">
    <property type="entry name" value="MFS general substrate transporter like domains"/>
    <property type="match status" value="1"/>
</dbReference>
<dbReference type="InterPro" id="IPR036259">
    <property type="entry name" value="MFS_trans_sf"/>
</dbReference>
<dbReference type="Gene3D" id="1.20.1720.10">
    <property type="entry name" value="Multidrug resistance protein D"/>
    <property type="match status" value="1"/>
</dbReference>
<protein>
    <submittedName>
        <fullName evidence="10">MFS transporter</fullName>
    </submittedName>
</protein>
<feature type="transmembrane region" description="Helical" evidence="8">
    <location>
        <begin position="303"/>
        <end position="328"/>
    </location>
</feature>
<dbReference type="InterPro" id="IPR011701">
    <property type="entry name" value="MFS"/>
</dbReference>
<dbReference type="Pfam" id="PF07690">
    <property type="entry name" value="MFS_1"/>
    <property type="match status" value="1"/>
</dbReference>
<feature type="domain" description="Major facilitator superfamily (MFS) profile" evidence="9">
    <location>
        <begin position="50"/>
        <end position="501"/>
    </location>
</feature>
<evidence type="ECO:0000256" key="7">
    <source>
        <dbReference type="SAM" id="MobiDB-lite"/>
    </source>
</evidence>
<feature type="transmembrane region" description="Helical" evidence="8">
    <location>
        <begin position="116"/>
        <end position="139"/>
    </location>
</feature>
<sequence>MPSVTRRPHPPGMSPHSPHSDSATGPRQHRTTTGDEGGDAGAHRPAVRWALAGLSLSVLLSSLGTGIAHVGLPTLAQVFSASFQEVQWIVLAYLLAVTTLVVGAGRLGDLVGRRRLLLAGILLFTAASVLCAAAPTLWLLVGARAAQGLGAAVMTALTLAFVGETVPKERTGSAMGLLGTMSAVGTALGPSLGGALLAASGWRALFLVNVPLGIAAFLLAHRHLPADRRERGVDRPRFDHLGTLLLALTLAAYALAMTLGGGRFGPLDTALLAAAACGAVLFVRAEARAASPLVQRSLLRDPVIGAGLASSALVSTVMMATLVVGPFYLSRTLGLGEAPVGLVLSVGPLVAAVTGMPAGRLTDRFGAQRMTLLGLQAMTAGAVILYLTPASLGVLGYVAPLAVVTAGYAVFQTANNTAVMADAGPGRRGVVSGMLGLSRNLGLVSGASLMGAVFAHGSATADIASAPAGTVAAGMRFTFLVAAALILVALAAVAAAGRVSGRPDPAGDGTAARPARGGWRRGW</sequence>
<reference evidence="11" key="1">
    <citation type="submission" date="2023-07" db="EMBL/GenBank/DDBJ databases">
        <title>Whole genome shotgun sequence of Streptomyces nojiriensis NBRC 13794.</title>
        <authorList>
            <person name="Komaki H."/>
            <person name="Tamura T."/>
        </authorList>
    </citation>
    <scope>NUCLEOTIDE SEQUENCE [LARGE SCALE GENOMIC DNA]</scope>
    <source>
        <strain evidence="11">NBRC 13794</strain>
    </source>
</reference>
<comment type="subcellular location">
    <subcellularLocation>
        <location evidence="1">Cell membrane</location>
        <topology evidence="1">Multi-pass membrane protein</topology>
    </subcellularLocation>
</comment>
<feature type="transmembrane region" description="Helical" evidence="8">
    <location>
        <begin position="265"/>
        <end position="283"/>
    </location>
</feature>
<keyword evidence="6" id="KW-0046">Antibiotic resistance</keyword>
<feature type="transmembrane region" description="Helical" evidence="8">
    <location>
        <begin position="145"/>
        <end position="162"/>
    </location>
</feature>
<feature type="transmembrane region" description="Helical" evidence="8">
    <location>
        <begin position="86"/>
        <end position="104"/>
    </location>
</feature>
<feature type="transmembrane region" description="Helical" evidence="8">
    <location>
        <begin position="241"/>
        <end position="259"/>
    </location>
</feature>
<feature type="transmembrane region" description="Helical" evidence="8">
    <location>
        <begin position="437"/>
        <end position="457"/>
    </location>
</feature>
<comment type="caution">
    <text evidence="10">The sequence shown here is derived from an EMBL/GenBank/DDBJ whole genome shotgun (WGS) entry which is preliminary data.</text>
</comment>
<keyword evidence="4 8" id="KW-1133">Transmembrane helix</keyword>
<keyword evidence="11" id="KW-1185">Reference proteome</keyword>
<keyword evidence="2" id="KW-0813">Transport</keyword>
<feature type="transmembrane region" description="Helical" evidence="8">
    <location>
        <begin position="202"/>
        <end position="220"/>
    </location>
</feature>
<dbReference type="InterPro" id="IPR020846">
    <property type="entry name" value="MFS_dom"/>
</dbReference>
<dbReference type="PANTHER" id="PTHR42718">
    <property type="entry name" value="MAJOR FACILITATOR SUPERFAMILY MULTIDRUG TRANSPORTER MFSC"/>
    <property type="match status" value="1"/>
</dbReference>
<dbReference type="Proteomes" id="UP000613974">
    <property type="component" value="Unassembled WGS sequence"/>
</dbReference>
<evidence type="ECO:0000256" key="2">
    <source>
        <dbReference type="ARBA" id="ARBA00022448"/>
    </source>
</evidence>
<evidence type="ECO:0000259" key="9">
    <source>
        <dbReference type="PROSITE" id="PS50850"/>
    </source>
</evidence>
<dbReference type="PRINTS" id="PR01036">
    <property type="entry name" value="TCRTETB"/>
</dbReference>
<dbReference type="EMBL" id="BNEC01000005">
    <property type="protein sequence ID" value="GHI69906.1"/>
    <property type="molecule type" value="Genomic_DNA"/>
</dbReference>
<feature type="transmembrane region" description="Helical" evidence="8">
    <location>
        <begin position="340"/>
        <end position="358"/>
    </location>
</feature>
<evidence type="ECO:0000256" key="6">
    <source>
        <dbReference type="ARBA" id="ARBA00023251"/>
    </source>
</evidence>
<dbReference type="SUPFAM" id="SSF103473">
    <property type="entry name" value="MFS general substrate transporter"/>
    <property type="match status" value="1"/>
</dbReference>